<gene>
    <name evidence="1" type="ORF">CWD77_14195</name>
</gene>
<evidence type="ECO:0008006" key="3">
    <source>
        <dbReference type="Google" id="ProtNLM"/>
    </source>
</evidence>
<accession>A0A2N0VEE1</accession>
<organism evidence="1 2">
    <name type="scientific">Rhodohalobacter barkolensis</name>
    <dbReference type="NCBI Taxonomy" id="2053187"/>
    <lineage>
        <taxon>Bacteria</taxon>
        <taxon>Pseudomonadati</taxon>
        <taxon>Balneolota</taxon>
        <taxon>Balneolia</taxon>
        <taxon>Balneolales</taxon>
        <taxon>Balneolaceae</taxon>
        <taxon>Rhodohalobacter</taxon>
    </lineage>
</organism>
<dbReference type="SUPFAM" id="SSF55144">
    <property type="entry name" value="LigT-like"/>
    <property type="match status" value="1"/>
</dbReference>
<dbReference type="Gene3D" id="3.90.1140.10">
    <property type="entry name" value="Cyclic phosphodiesterase"/>
    <property type="match status" value="1"/>
</dbReference>
<dbReference type="Pfam" id="PF07823">
    <property type="entry name" value="CPDase"/>
    <property type="match status" value="1"/>
</dbReference>
<name>A0A2N0VEE1_9BACT</name>
<dbReference type="GO" id="GO:0004113">
    <property type="term" value="F:2',3'-cyclic-nucleotide 3'-phosphodiesterase activity"/>
    <property type="evidence" value="ECO:0007669"/>
    <property type="project" value="TreeGrafter"/>
</dbReference>
<evidence type="ECO:0000313" key="1">
    <source>
        <dbReference type="EMBL" id="PKD42559.1"/>
    </source>
</evidence>
<dbReference type="PANTHER" id="PTHR28141:SF1">
    <property type="entry name" value="2',3'-CYCLIC-NUCLEOTIDE 3'-PHOSPHODIESTERASE"/>
    <property type="match status" value="1"/>
</dbReference>
<dbReference type="GO" id="GO:0009187">
    <property type="term" value="P:cyclic nucleotide metabolic process"/>
    <property type="evidence" value="ECO:0007669"/>
    <property type="project" value="TreeGrafter"/>
</dbReference>
<protein>
    <recommendedName>
        <fullName evidence="3">Cyclic phosphodiesterase-like protein</fullName>
    </recommendedName>
</protein>
<keyword evidence="2" id="KW-1185">Reference proteome</keyword>
<comment type="caution">
    <text evidence="1">The sequence shown here is derived from an EMBL/GenBank/DDBJ whole genome shotgun (WGS) entry which is preliminary data.</text>
</comment>
<dbReference type="EMBL" id="PISP01000006">
    <property type="protein sequence ID" value="PKD42559.1"/>
    <property type="molecule type" value="Genomic_DNA"/>
</dbReference>
<dbReference type="RefSeq" id="WP_101074244.1">
    <property type="nucleotide sequence ID" value="NZ_PISP01000006.1"/>
</dbReference>
<sequence length="172" mass="19635">MQFPKTSGLVIWLLPGPEHSTLYSDLISRLADIYDSPSFTPHITLSRFPKQNQKSIVETMETLADELKPSKAVMGEPVIGSSPFQKVTIPLDDRFLIEQYSKKVDRILGGKFAKREGFHLSLLYSTLDQCEINLKQIKEMCPDLEKLHIQSIALVDLNFTPGEWKIIFERNL</sequence>
<dbReference type="InterPro" id="IPR012386">
    <property type="entry name" value="Cyclic-nucl_3Pdiesterase"/>
</dbReference>
<dbReference type="InterPro" id="IPR009097">
    <property type="entry name" value="Cyclic_Pdiesterase"/>
</dbReference>
<dbReference type="PANTHER" id="PTHR28141">
    <property type="entry name" value="2',3'-CYCLIC-NUCLEOTIDE 3'-PHOSPHODIESTERASE"/>
    <property type="match status" value="1"/>
</dbReference>
<reference evidence="1 2" key="1">
    <citation type="submission" date="2017-11" db="EMBL/GenBank/DDBJ databases">
        <title>Rhodohalobacter 15182 sp. nov., isolated from a salt lake.</title>
        <authorList>
            <person name="Han S."/>
        </authorList>
    </citation>
    <scope>NUCLEOTIDE SEQUENCE [LARGE SCALE GENOMIC DNA]</scope>
    <source>
        <strain evidence="1 2">15182</strain>
    </source>
</reference>
<dbReference type="Proteomes" id="UP000233398">
    <property type="component" value="Unassembled WGS sequence"/>
</dbReference>
<evidence type="ECO:0000313" key="2">
    <source>
        <dbReference type="Proteomes" id="UP000233398"/>
    </source>
</evidence>
<proteinExistence type="predicted"/>
<dbReference type="AlphaFoldDB" id="A0A2N0VEE1"/>